<dbReference type="Proteomes" id="UP000800040">
    <property type="component" value="Unassembled WGS sequence"/>
</dbReference>
<dbReference type="OrthoDB" id="8062037at2759"/>
<name>A0A6A5KLU7_9PLEO</name>
<reference evidence="1" key="1">
    <citation type="submission" date="2020-01" db="EMBL/GenBank/DDBJ databases">
        <authorList>
            <consortium name="DOE Joint Genome Institute"/>
            <person name="Haridas S."/>
            <person name="Albert R."/>
            <person name="Binder M."/>
            <person name="Bloem J."/>
            <person name="Labutti K."/>
            <person name="Salamov A."/>
            <person name="Andreopoulos B."/>
            <person name="Baker S.E."/>
            <person name="Barry K."/>
            <person name="Bills G."/>
            <person name="Bluhm B.H."/>
            <person name="Cannon C."/>
            <person name="Castanera R."/>
            <person name="Culley D.E."/>
            <person name="Daum C."/>
            <person name="Ezra D."/>
            <person name="Gonzalez J.B."/>
            <person name="Henrissat B."/>
            <person name="Kuo A."/>
            <person name="Liang C."/>
            <person name="Lipzen A."/>
            <person name="Lutzoni F."/>
            <person name="Magnuson J."/>
            <person name="Mondo S."/>
            <person name="Nolan M."/>
            <person name="Ohm R."/>
            <person name="Pangilinan J."/>
            <person name="Park H.-J."/>
            <person name="Ramirez L."/>
            <person name="Alfaro M."/>
            <person name="Sun H."/>
            <person name="Tritt A."/>
            <person name="Yoshinaga Y."/>
            <person name="Zwiers L.-H."/>
            <person name="Turgeon B.G."/>
            <person name="Goodwin S.B."/>
            <person name="Spatafora J.W."/>
            <person name="Crous P.W."/>
            <person name="Grigoriev I.V."/>
        </authorList>
    </citation>
    <scope>NUCLEOTIDE SEQUENCE</scope>
    <source>
        <strain evidence="1">P77</strain>
    </source>
</reference>
<feature type="non-terminal residue" evidence="1">
    <location>
        <position position="98"/>
    </location>
</feature>
<dbReference type="EMBL" id="ML975265">
    <property type="protein sequence ID" value="KAF1837100.1"/>
    <property type="molecule type" value="Genomic_DNA"/>
</dbReference>
<dbReference type="AlphaFoldDB" id="A0A6A5KLU7"/>
<accession>A0A6A5KLU7</accession>
<evidence type="ECO:0000313" key="1">
    <source>
        <dbReference type="EMBL" id="KAF1837100.1"/>
    </source>
</evidence>
<keyword evidence="2" id="KW-1185">Reference proteome</keyword>
<gene>
    <name evidence="1" type="ORF">BDW02DRAFT_492162</name>
</gene>
<proteinExistence type="predicted"/>
<sequence length="98" mass="11316">MHSPTPWNPTAILQLTHDKRCIGYAPSKKRKCQNPIRAQNAAYMVSLLAQLALVSPLDTVCLRPRLWVLAQRGLCVRWHQGQVEEVVRRWEGRIRDAF</sequence>
<organism evidence="1 2">
    <name type="scientific">Decorospora gaudefroyi</name>
    <dbReference type="NCBI Taxonomy" id="184978"/>
    <lineage>
        <taxon>Eukaryota</taxon>
        <taxon>Fungi</taxon>
        <taxon>Dikarya</taxon>
        <taxon>Ascomycota</taxon>
        <taxon>Pezizomycotina</taxon>
        <taxon>Dothideomycetes</taxon>
        <taxon>Pleosporomycetidae</taxon>
        <taxon>Pleosporales</taxon>
        <taxon>Pleosporineae</taxon>
        <taxon>Pleosporaceae</taxon>
        <taxon>Decorospora</taxon>
    </lineage>
</organism>
<evidence type="ECO:0000313" key="2">
    <source>
        <dbReference type="Proteomes" id="UP000800040"/>
    </source>
</evidence>
<protein>
    <submittedName>
        <fullName evidence="1">Uncharacterized protein</fullName>
    </submittedName>
</protein>